<dbReference type="AlphaFoldDB" id="A0A812RUA1"/>
<name>A0A812RUA1_9DINO</name>
<evidence type="ECO:0000313" key="1">
    <source>
        <dbReference type="EMBL" id="CAE7456122.1"/>
    </source>
</evidence>
<keyword evidence="2" id="KW-1185">Reference proteome</keyword>
<gene>
    <name evidence="1" type="ORF">SNAT2548_LOCUS25140</name>
</gene>
<dbReference type="EMBL" id="CAJNDS010002380">
    <property type="protein sequence ID" value="CAE7456122.1"/>
    <property type="molecule type" value="Genomic_DNA"/>
</dbReference>
<organism evidence="1 2">
    <name type="scientific">Symbiodinium natans</name>
    <dbReference type="NCBI Taxonomy" id="878477"/>
    <lineage>
        <taxon>Eukaryota</taxon>
        <taxon>Sar</taxon>
        <taxon>Alveolata</taxon>
        <taxon>Dinophyceae</taxon>
        <taxon>Suessiales</taxon>
        <taxon>Symbiodiniaceae</taxon>
        <taxon>Symbiodinium</taxon>
    </lineage>
</organism>
<proteinExistence type="predicted"/>
<accession>A0A812RUA1</accession>
<evidence type="ECO:0000313" key="2">
    <source>
        <dbReference type="Proteomes" id="UP000604046"/>
    </source>
</evidence>
<sequence>MACWLGAFLGRPEGLTTASQNRPIHGGYPQPVQWSAWPWCTEFSTEGPGLKMELQEALGPTKRAWPDGVGEALPTCTSAKRICTNQVYHTRKRAREPEALAVHS</sequence>
<dbReference type="Proteomes" id="UP000604046">
    <property type="component" value="Unassembled WGS sequence"/>
</dbReference>
<dbReference type="OrthoDB" id="10413384at2759"/>
<reference evidence="1" key="1">
    <citation type="submission" date="2021-02" db="EMBL/GenBank/DDBJ databases">
        <authorList>
            <person name="Dougan E. K."/>
            <person name="Rhodes N."/>
            <person name="Thang M."/>
            <person name="Chan C."/>
        </authorList>
    </citation>
    <scope>NUCLEOTIDE SEQUENCE</scope>
</reference>
<comment type="caution">
    <text evidence="1">The sequence shown here is derived from an EMBL/GenBank/DDBJ whole genome shotgun (WGS) entry which is preliminary data.</text>
</comment>
<protein>
    <submittedName>
        <fullName evidence="1">Uncharacterized protein</fullName>
    </submittedName>
</protein>